<dbReference type="PaxDb" id="65489-OBART04G08020.1"/>
<name>A0A0D3FUC7_9ORYZ</name>
<evidence type="ECO:0000313" key="1">
    <source>
        <dbReference type="EnsemblPlants" id="OBART04G08020.1"/>
    </source>
</evidence>
<reference evidence="1" key="2">
    <citation type="submission" date="2015-03" db="UniProtKB">
        <authorList>
            <consortium name="EnsemblPlants"/>
        </authorList>
    </citation>
    <scope>IDENTIFICATION</scope>
</reference>
<dbReference type="EnsemblPlants" id="OBART04G08020.1">
    <property type="protein sequence ID" value="OBART04G08020.1"/>
    <property type="gene ID" value="OBART04G08020"/>
</dbReference>
<proteinExistence type="predicted"/>
<keyword evidence="2" id="KW-1185">Reference proteome</keyword>
<protein>
    <submittedName>
        <fullName evidence="1">Uncharacterized protein</fullName>
    </submittedName>
</protein>
<evidence type="ECO:0000313" key="2">
    <source>
        <dbReference type="Proteomes" id="UP000026960"/>
    </source>
</evidence>
<dbReference type="HOGENOM" id="CLU_2709124_0_0_1"/>
<reference evidence="1" key="1">
    <citation type="journal article" date="2009" name="Rice">
        <title>De Novo Next Generation Sequencing of Plant Genomes.</title>
        <authorList>
            <person name="Rounsley S."/>
            <person name="Marri P.R."/>
            <person name="Yu Y."/>
            <person name="He R."/>
            <person name="Sisneros N."/>
            <person name="Goicoechea J.L."/>
            <person name="Lee S.J."/>
            <person name="Angelova A."/>
            <person name="Kudrna D."/>
            <person name="Luo M."/>
            <person name="Affourtit J."/>
            <person name="Desany B."/>
            <person name="Knight J."/>
            <person name="Niazi F."/>
            <person name="Egholm M."/>
            <person name="Wing R.A."/>
        </authorList>
    </citation>
    <scope>NUCLEOTIDE SEQUENCE [LARGE SCALE GENOMIC DNA]</scope>
    <source>
        <strain evidence="1">cv. IRGC 105608</strain>
    </source>
</reference>
<accession>A0A0D3FUC7</accession>
<dbReference type="Gramene" id="OBART04G08020.1">
    <property type="protein sequence ID" value="OBART04G08020.1"/>
    <property type="gene ID" value="OBART04G08020"/>
</dbReference>
<dbReference type="Proteomes" id="UP000026960">
    <property type="component" value="Chromosome 4"/>
</dbReference>
<organism evidence="1">
    <name type="scientific">Oryza barthii</name>
    <dbReference type="NCBI Taxonomy" id="65489"/>
    <lineage>
        <taxon>Eukaryota</taxon>
        <taxon>Viridiplantae</taxon>
        <taxon>Streptophyta</taxon>
        <taxon>Embryophyta</taxon>
        <taxon>Tracheophyta</taxon>
        <taxon>Spermatophyta</taxon>
        <taxon>Magnoliopsida</taxon>
        <taxon>Liliopsida</taxon>
        <taxon>Poales</taxon>
        <taxon>Poaceae</taxon>
        <taxon>BOP clade</taxon>
        <taxon>Oryzoideae</taxon>
        <taxon>Oryzeae</taxon>
        <taxon>Oryzinae</taxon>
        <taxon>Oryza</taxon>
    </lineage>
</organism>
<sequence>METVSEASMGHGMNYALKRSIEDSGNQISPKTSVPATAESKLWDVFGEPVLGDFGCEIRVCAEQATVQYASTG</sequence>
<dbReference type="AlphaFoldDB" id="A0A0D3FUC7"/>